<dbReference type="EMBL" id="FUXM01000028">
    <property type="protein sequence ID" value="SKA13658.1"/>
    <property type="molecule type" value="Genomic_DNA"/>
</dbReference>
<gene>
    <name evidence="4" type="ORF">SAMN02745885_02039</name>
</gene>
<dbReference type="SUPFAM" id="SSF49265">
    <property type="entry name" value="Fibronectin type III"/>
    <property type="match status" value="1"/>
</dbReference>
<sequence length="396" mass="42454">MRRWLLIFMLATILTAVNWSGLVPWADELLSLPAEMPEQPQVEQPASQTAETSAGNPVAEDNTESQPVVADSGATEQTNPAGTGETPPPPPLPETTAGEERIVAVSEDIYDNQPDTVQVGSTPEPPTGLTAVATGPNTVELSWNGITGDDVLYQVYMAKEGNYFNWLKNVTTTGTTVTDLMPLTTYNFYVQQVVQGQISPPGEIVTVTTQANSSPPMVTSKKPTGTGVKRNERVEVVWNDWLDPATITPSNFYVTVNFSGVKLPGKYAWDEKTRTMYFTPAQPWSANTSYKVVINSGIKSTSGLAAGFTSWVFTTINSPFVSPHGNYLFSTAPCALCHSAHAAGGSKLIINQAIAGLCQSCHDGSGSVVLFFDAPQMGHGLDSNCCACHNPHRPKP</sequence>
<evidence type="ECO:0000313" key="4">
    <source>
        <dbReference type="EMBL" id="SKA13658.1"/>
    </source>
</evidence>
<dbReference type="InterPro" id="IPR032812">
    <property type="entry name" value="SbsA_Ig"/>
</dbReference>
<dbReference type="InterPro" id="IPR003961">
    <property type="entry name" value="FN3_dom"/>
</dbReference>
<dbReference type="Gene3D" id="3.90.10.10">
    <property type="entry name" value="Cytochrome C3"/>
    <property type="match status" value="1"/>
</dbReference>
<organism evidence="4 5">
    <name type="scientific">Carboxydocella sporoproducens DSM 16521</name>
    <dbReference type="NCBI Taxonomy" id="1121270"/>
    <lineage>
        <taxon>Bacteria</taxon>
        <taxon>Bacillati</taxon>
        <taxon>Bacillota</taxon>
        <taxon>Clostridia</taxon>
        <taxon>Eubacteriales</taxon>
        <taxon>Clostridiales Family XVI. Incertae Sedis</taxon>
        <taxon>Carboxydocella</taxon>
    </lineage>
</organism>
<dbReference type="CDD" id="cd00063">
    <property type="entry name" value="FN3"/>
    <property type="match status" value="1"/>
</dbReference>
<dbReference type="Pfam" id="PF09699">
    <property type="entry name" value="Paired_CXXCH_1"/>
    <property type="match status" value="1"/>
</dbReference>
<dbReference type="SMART" id="SM00060">
    <property type="entry name" value="FN3"/>
    <property type="match status" value="1"/>
</dbReference>
<name>A0A1T4RD33_9FIRM</name>
<dbReference type="RefSeq" id="WP_078666069.1">
    <property type="nucleotide sequence ID" value="NZ_FUXM01000028.1"/>
</dbReference>
<dbReference type="InterPro" id="IPR010177">
    <property type="entry name" value="Paired_CXXCH_1"/>
</dbReference>
<dbReference type="Gene3D" id="2.60.40.1220">
    <property type="match status" value="1"/>
</dbReference>
<dbReference type="Proteomes" id="UP000189933">
    <property type="component" value="Unassembled WGS sequence"/>
</dbReference>
<dbReference type="Pfam" id="PF00041">
    <property type="entry name" value="fn3"/>
    <property type="match status" value="1"/>
</dbReference>
<feature type="compositionally biased region" description="Polar residues" evidence="2">
    <location>
        <begin position="41"/>
        <end position="55"/>
    </location>
</feature>
<dbReference type="PROSITE" id="PS50853">
    <property type="entry name" value="FN3"/>
    <property type="match status" value="1"/>
</dbReference>
<dbReference type="InterPro" id="IPR036116">
    <property type="entry name" value="FN3_sf"/>
</dbReference>
<evidence type="ECO:0000256" key="2">
    <source>
        <dbReference type="SAM" id="MobiDB-lite"/>
    </source>
</evidence>
<dbReference type="OrthoDB" id="9770183at2"/>
<evidence type="ECO:0000259" key="3">
    <source>
        <dbReference type="PROSITE" id="PS50853"/>
    </source>
</evidence>
<dbReference type="InterPro" id="IPR014755">
    <property type="entry name" value="Cu-Rt/internalin_Ig-like"/>
</dbReference>
<proteinExistence type="predicted"/>
<dbReference type="SUPFAM" id="SSF48695">
    <property type="entry name" value="Multiheme cytochromes"/>
    <property type="match status" value="1"/>
</dbReference>
<feature type="domain" description="Fibronectin type-III" evidence="3">
    <location>
        <begin position="125"/>
        <end position="212"/>
    </location>
</feature>
<accession>A0A1T4RD33</accession>
<dbReference type="AlphaFoldDB" id="A0A1T4RD33"/>
<dbReference type="Pfam" id="PF13205">
    <property type="entry name" value="Big_5"/>
    <property type="match status" value="1"/>
</dbReference>
<dbReference type="Gene3D" id="2.60.40.10">
    <property type="entry name" value="Immunoglobulins"/>
    <property type="match status" value="1"/>
</dbReference>
<evidence type="ECO:0000313" key="5">
    <source>
        <dbReference type="Proteomes" id="UP000189933"/>
    </source>
</evidence>
<keyword evidence="1" id="KW-0732">Signal</keyword>
<dbReference type="InterPro" id="IPR036280">
    <property type="entry name" value="Multihaem_cyt_sf"/>
</dbReference>
<feature type="region of interest" description="Disordered" evidence="2">
    <location>
        <begin position="37"/>
        <end position="96"/>
    </location>
</feature>
<dbReference type="InterPro" id="IPR013783">
    <property type="entry name" value="Ig-like_fold"/>
</dbReference>
<reference evidence="5" key="1">
    <citation type="submission" date="2017-02" db="EMBL/GenBank/DDBJ databases">
        <authorList>
            <person name="Varghese N."/>
            <person name="Submissions S."/>
        </authorList>
    </citation>
    <scope>NUCLEOTIDE SEQUENCE [LARGE SCALE GENOMIC DNA]</scope>
    <source>
        <strain evidence="5">DSM 16521</strain>
    </source>
</reference>
<protein>
    <submittedName>
        <fullName evidence="4">Doubled CXXCH domain-containing protein</fullName>
    </submittedName>
</protein>
<keyword evidence="5" id="KW-1185">Reference proteome</keyword>
<evidence type="ECO:0000256" key="1">
    <source>
        <dbReference type="ARBA" id="ARBA00022729"/>
    </source>
</evidence>